<comment type="caution">
    <text evidence="1">The sequence shown here is derived from an EMBL/GenBank/DDBJ whole genome shotgun (WGS) entry which is preliminary data.</text>
</comment>
<sequence length="99" mass="11948">MKEHGLFKLYINDKQYRDILKEIMSLPFLNPDRISEAFKECSEVLLKLDNENKRIEKFVQYIKNTFISANSDSRYPIHEWCVYERMQKDQFLTTKSCDS</sequence>
<reference evidence="1 2" key="1">
    <citation type="journal article" date="2020" name="Genome Biol. Evol.">
        <title>Comparative genomics of strictly vertically transmitted, feminizing microsporidia endosymbionts of amphipod crustaceans.</title>
        <authorList>
            <person name="Cormier A."/>
            <person name="Chebbi M.A."/>
            <person name="Giraud I."/>
            <person name="Wattier R."/>
            <person name="Teixeira M."/>
            <person name="Gilbert C."/>
            <person name="Rigaud T."/>
            <person name="Cordaux R."/>
        </authorList>
    </citation>
    <scope>NUCLEOTIDE SEQUENCE [LARGE SCALE GENOMIC DNA]</scope>
    <source>
        <strain evidence="1 2">Ou3-Ou53</strain>
    </source>
</reference>
<accession>A0A9P6GYC3</accession>
<keyword evidence="2" id="KW-1185">Reference proteome</keyword>
<evidence type="ECO:0000313" key="2">
    <source>
        <dbReference type="Proteomes" id="UP000740883"/>
    </source>
</evidence>
<dbReference type="Proteomes" id="UP000740883">
    <property type="component" value="Unassembled WGS sequence"/>
</dbReference>
<dbReference type="EMBL" id="SBJO01000476">
    <property type="protein sequence ID" value="KAF9760930.1"/>
    <property type="molecule type" value="Genomic_DNA"/>
</dbReference>
<dbReference type="AlphaFoldDB" id="A0A9P6GYC3"/>
<proteinExistence type="predicted"/>
<dbReference type="OrthoDB" id="10034274at2759"/>
<name>A0A9P6GYC3_9MICR</name>
<organism evidence="1 2">
    <name type="scientific">Nosema granulosis</name>
    <dbReference type="NCBI Taxonomy" id="83296"/>
    <lineage>
        <taxon>Eukaryota</taxon>
        <taxon>Fungi</taxon>
        <taxon>Fungi incertae sedis</taxon>
        <taxon>Microsporidia</taxon>
        <taxon>Nosematidae</taxon>
        <taxon>Nosema</taxon>
    </lineage>
</organism>
<gene>
    <name evidence="1" type="ORF">NGRA_2956</name>
</gene>
<protein>
    <submittedName>
        <fullName evidence="1">Uncharacterized protein</fullName>
    </submittedName>
</protein>
<evidence type="ECO:0000313" key="1">
    <source>
        <dbReference type="EMBL" id="KAF9760930.1"/>
    </source>
</evidence>